<keyword evidence="1" id="KW-0812">Transmembrane</keyword>
<dbReference type="OrthoDB" id="6478907at2"/>
<feature type="transmembrane region" description="Helical" evidence="1">
    <location>
        <begin position="42"/>
        <end position="67"/>
    </location>
</feature>
<reference evidence="2 3" key="1">
    <citation type="journal article" date="2012" name="J. Bacteriol.">
        <title>Complete genome sequence of the B12-producing Shimwellia blattae strain DSM 4481, isolated from a cockroach.</title>
        <authorList>
            <person name="Brzuszkiewicz E."/>
            <person name="Waschkowitz T."/>
            <person name="Wiezer A."/>
            <person name="Daniel R."/>
        </authorList>
    </citation>
    <scope>NUCLEOTIDE SEQUENCE [LARGE SCALE GENOMIC DNA]</scope>
    <source>
        <strain evidence="3">ATCC 29907 / DSM 4481 / JCM 1650 / NBRC 105725 / CDC 9005-74</strain>
    </source>
</reference>
<evidence type="ECO:0000313" key="3">
    <source>
        <dbReference type="Proteomes" id="UP000001955"/>
    </source>
</evidence>
<sequence length="92" mass="9642">MKTPGPIISPPLLILETAGIALLVLAWLSVNQYLELPGVLGSGGAALIMIFAGVGLMLPAAVALILAMSRRLAPQLMSHSESKKEKPDDTDH</sequence>
<organism evidence="2 3">
    <name type="scientific">Shimwellia blattae (strain ATCC 29907 / DSM 4481 / JCM 1650 / NBRC 105725 / CDC 9005-74)</name>
    <name type="common">Escherichia blattae</name>
    <dbReference type="NCBI Taxonomy" id="630626"/>
    <lineage>
        <taxon>Bacteria</taxon>
        <taxon>Pseudomonadati</taxon>
        <taxon>Pseudomonadota</taxon>
        <taxon>Gammaproteobacteria</taxon>
        <taxon>Enterobacterales</taxon>
        <taxon>Enterobacteriaceae</taxon>
        <taxon>Shimwellia</taxon>
    </lineage>
</organism>
<dbReference type="Pfam" id="PF07214">
    <property type="entry name" value="DUF1418"/>
    <property type="match status" value="1"/>
</dbReference>
<dbReference type="Proteomes" id="UP000001955">
    <property type="component" value="Chromosome"/>
</dbReference>
<accession>K6UPH7</accession>
<protein>
    <submittedName>
        <fullName evidence="2">Putative inner membrane protein</fullName>
    </submittedName>
</protein>
<keyword evidence="1" id="KW-1133">Transmembrane helix</keyword>
<keyword evidence="3" id="KW-1185">Reference proteome</keyword>
<evidence type="ECO:0000313" key="2">
    <source>
        <dbReference type="EMBL" id="AFJ47646.1"/>
    </source>
</evidence>
<dbReference type="EMBL" id="CP001560">
    <property type="protein sequence ID" value="AFJ47646.1"/>
    <property type="molecule type" value="Genomic_DNA"/>
</dbReference>
<dbReference type="AlphaFoldDB" id="I2BAU2"/>
<name>I2BAU2_SHIBC</name>
<feature type="transmembrane region" description="Helical" evidence="1">
    <location>
        <begin position="12"/>
        <end position="30"/>
    </location>
</feature>
<dbReference type="InterPro" id="IPR010815">
    <property type="entry name" value="DUF1418"/>
</dbReference>
<keyword evidence="1" id="KW-0472">Membrane</keyword>
<gene>
    <name evidence="2" type="primary">ybjC</name>
    <name evidence="2" type="ordered locus">EBL_c25600</name>
</gene>
<proteinExistence type="predicted"/>
<dbReference type="RefSeq" id="WP_002439467.1">
    <property type="nucleotide sequence ID" value="NC_017910.1"/>
</dbReference>
<dbReference type="KEGG" id="ebt:EBL_c25600"/>
<accession>I2BAU2</accession>
<evidence type="ECO:0000256" key="1">
    <source>
        <dbReference type="SAM" id="Phobius"/>
    </source>
</evidence>
<dbReference type="STRING" id="630626.EBL_c25600"/>
<dbReference type="HOGENOM" id="CLU_161289_1_0_6"/>